<organism evidence="8 9">
    <name type="scientific">Candidatus Beckwithbacteria bacterium CG2_30_44_31</name>
    <dbReference type="NCBI Taxonomy" id="1805035"/>
    <lineage>
        <taxon>Bacteria</taxon>
        <taxon>Candidatus Beckwithiibacteriota</taxon>
    </lineage>
</organism>
<sequence length="82" mass="9511">MKIVAEVSFVDEKTIRSLNRRWRKIDKATDVLSFPLDREVGPDKVMRLGDIVICKTIALKKRHSVPFLINHAMLHLLGKHHK</sequence>
<comment type="caution">
    <text evidence="8">The sequence shown here is derived from an EMBL/GenBank/DDBJ whole genome shotgun (WGS) entry which is preliminary data.</text>
</comment>
<keyword evidence="5" id="KW-0255">Endonuclease</keyword>
<keyword evidence="3" id="KW-0540">Nuclease</keyword>
<reference evidence="8 9" key="1">
    <citation type="journal article" date="2016" name="Environ. Microbiol.">
        <title>Genomic resolution of a cold subsurface aquifer community provides metabolic insights for novel microbes adapted to high CO concentrations.</title>
        <authorList>
            <person name="Probst A.J."/>
            <person name="Castelle C.J."/>
            <person name="Singh A."/>
            <person name="Brown C.T."/>
            <person name="Anantharaman K."/>
            <person name="Sharon I."/>
            <person name="Hug L.A."/>
            <person name="Burstein D."/>
            <person name="Emerson J.B."/>
            <person name="Thomas B.C."/>
            <person name="Banfield J.F."/>
        </authorList>
    </citation>
    <scope>NUCLEOTIDE SEQUENCE [LARGE SCALE GENOMIC DNA]</scope>
    <source>
        <strain evidence="8">CG2_30_44_31</strain>
    </source>
</reference>
<gene>
    <name evidence="8" type="ORF">AUK18_02485</name>
</gene>
<evidence type="ECO:0000256" key="6">
    <source>
        <dbReference type="ARBA" id="ARBA00022801"/>
    </source>
</evidence>
<proteinExistence type="inferred from homology"/>
<dbReference type="InterPro" id="IPR002036">
    <property type="entry name" value="YbeY"/>
</dbReference>
<evidence type="ECO:0000256" key="1">
    <source>
        <dbReference type="ARBA" id="ARBA00001947"/>
    </source>
</evidence>
<keyword evidence="4" id="KW-0479">Metal-binding</keyword>
<evidence type="ECO:0000313" key="9">
    <source>
        <dbReference type="Proteomes" id="UP000183605"/>
    </source>
</evidence>
<dbReference type="Proteomes" id="UP000183605">
    <property type="component" value="Unassembled WGS sequence"/>
</dbReference>
<comment type="cofactor">
    <cofactor evidence="1">
        <name>Zn(2+)</name>
        <dbReference type="ChEBI" id="CHEBI:29105"/>
    </cofactor>
</comment>
<dbReference type="Pfam" id="PF02130">
    <property type="entry name" value="YbeY"/>
    <property type="match status" value="1"/>
</dbReference>
<dbReference type="GO" id="GO:0004519">
    <property type="term" value="F:endonuclease activity"/>
    <property type="evidence" value="ECO:0007669"/>
    <property type="project" value="UniProtKB-KW"/>
</dbReference>
<dbReference type="PANTHER" id="PTHR46986">
    <property type="entry name" value="ENDORIBONUCLEASE YBEY, CHLOROPLASTIC"/>
    <property type="match status" value="1"/>
</dbReference>
<keyword evidence="7" id="KW-0862">Zinc</keyword>
<protein>
    <submittedName>
        <fullName evidence="8">rRNA maturation RNase YbeY</fullName>
    </submittedName>
</protein>
<evidence type="ECO:0000256" key="4">
    <source>
        <dbReference type="ARBA" id="ARBA00022723"/>
    </source>
</evidence>
<evidence type="ECO:0000256" key="7">
    <source>
        <dbReference type="ARBA" id="ARBA00022833"/>
    </source>
</evidence>
<dbReference type="NCBIfam" id="TIGR00043">
    <property type="entry name" value="rRNA maturation RNase YbeY"/>
    <property type="match status" value="1"/>
</dbReference>
<evidence type="ECO:0000256" key="5">
    <source>
        <dbReference type="ARBA" id="ARBA00022759"/>
    </source>
</evidence>
<dbReference type="AlphaFoldDB" id="A0A1J5AWF6"/>
<dbReference type="GO" id="GO:0006364">
    <property type="term" value="P:rRNA processing"/>
    <property type="evidence" value="ECO:0007669"/>
    <property type="project" value="InterPro"/>
</dbReference>
<keyword evidence="6" id="KW-0378">Hydrolase</keyword>
<evidence type="ECO:0000256" key="2">
    <source>
        <dbReference type="ARBA" id="ARBA00010875"/>
    </source>
</evidence>
<evidence type="ECO:0000313" key="8">
    <source>
        <dbReference type="EMBL" id="OIP03211.1"/>
    </source>
</evidence>
<dbReference type="EMBL" id="MNXQ01000045">
    <property type="protein sequence ID" value="OIP03211.1"/>
    <property type="molecule type" value="Genomic_DNA"/>
</dbReference>
<dbReference type="PANTHER" id="PTHR46986:SF1">
    <property type="entry name" value="ENDORIBONUCLEASE YBEY, CHLOROPLASTIC"/>
    <property type="match status" value="1"/>
</dbReference>
<accession>A0A1J5AWF6</accession>
<dbReference type="GO" id="GO:0046872">
    <property type="term" value="F:metal ion binding"/>
    <property type="evidence" value="ECO:0007669"/>
    <property type="project" value="UniProtKB-KW"/>
</dbReference>
<dbReference type="Gene3D" id="3.40.390.30">
    <property type="entry name" value="Metalloproteases ('zincins'), catalytic domain"/>
    <property type="match status" value="1"/>
</dbReference>
<dbReference type="InterPro" id="IPR023091">
    <property type="entry name" value="MetalPrtase_cat_dom_sf_prd"/>
</dbReference>
<comment type="similarity">
    <text evidence="2">Belongs to the endoribonuclease YbeY family.</text>
</comment>
<evidence type="ECO:0000256" key="3">
    <source>
        <dbReference type="ARBA" id="ARBA00022722"/>
    </source>
</evidence>
<dbReference type="GO" id="GO:0004222">
    <property type="term" value="F:metalloendopeptidase activity"/>
    <property type="evidence" value="ECO:0007669"/>
    <property type="project" value="InterPro"/>
</dbReference>
<name>A0A1J5AWF6_9BACT</name>
<dbReference type="SUPFAM" id="SSF55486">
    <property type="entry name" value="Metalloproteases ('zincins'), catalytic domain"/>
    <property type="match status" value="1"/>
</dbReference>